<dbReference type="CDD" id="cd06558">
    <property type="entry name" value="crotonase-like"/>
    <property type="match status" value="1"/>
</dbReference>
<dbReference type="OrthoDB" id="9795613at2"/>
<evidence type="ECO:0000313" key="3">
    <source>
        <dbReference type="Proteomes" id="UP000321567"/>
    </source>
</evidence>
<dbReference type="InterPro" id="IPR014748">
    <property type="entry name" value="Enoyl-CoA_hydra_C"/>
</dbReference>
<comment type="similarity">
    <text evidence="1">Belongs to the enoyl-CoA hydratase/isomerase family.</text>
</comment>
<dbReference type="EMBL" id="BJZO01000041">
    <property type="protein sequence ID" value="GEO81586.1"/>
    <property type="molecule type" value="Genomic_DNA"/>
</dbReference>
<dbReference type="PANTHER" id="PTHR42964">
    <property type="entry name" value="ENOYL-COA HYDRATASE"/>
    <property type="match status" value="1"/>
</dbReference>
<proteinExistence type="inferred from homology"/>
<organism evidence="2 3">
    <name type="scientific">Pararhodospirillum oryzae</name>
    <dbReference type="NCBI Taxonomy" id="478448"/>
    <lineage>
        <taxon>Bacteria</taxon>
        <taxon>Pseudomonadati</taxon>
        <taxon>Pseudomonadota</taxon>
        <taxon>Alphaproteobacteria</taxon>
        <taxon>Rhodospirillales</taxon>
        <taxon>Rhodospirillaceae</taxon>
        <taxon>Pararhodospirillum</taxon>
    </lineage>
</organism>
<accession>A0A512H7Z9</accession>
<dbReference type="Gene3D" id="3.90.226.10">
    <property type="entry name" value="2-enoyl-CoA Hydratase, Chain A, domain 1"/>
    <property type="match status" value="1"/>
</dbReference>
<evidence type="ECO:0000313" key="2">
    <source>
        <dbReference type="EMBL" id="GEO81586.1"/>
    </source>
</evidence>
<name>A0A512H7Z9_9PROT</name>
<dbReference type="InterPro" id="IPR051683">
    <property type="entry name" value="Enoyl-CoA_Hydratase/Isomerase"/>
</dbReference>
<dbReference type="InterPro" id="IPR029045">
    <property type="entry name" value="ClpP/crotonase-like_dom_sf"/>
</dbReference>
<dbReference type="InterPro" id="IPR001753">
    <property type="entry name" value="Enoyl-CoA_hydra/iso"/>
</dbReference>
<keyword evidence="3" id="KW-1185">Reference proteome</keyword>
<dbReference type="GO" id="GO:0003824">
    <property type="term" value="F:catalytic activity"/>
    <property type="evidence" value="ECO:0007669"/>
    <property type="project" value="UniProtKB-ARBA"/>
</dbReference>
<sequence>MSPLLEDRDSPQVVRLTLNRPQVHNAFDETLIAALIEALERLGADDHVRVIVLTGTPGTFCVGADLEWMRRLAACGPEENEADAHGLARLMATLDQCPKPTVAVVDGPAFGGGVGLVAACDIALASTEALFCLSEVRLGLIPAVIAPYVARAIGTRACRRLFLTGERFDAAEAQALGLVSTVVSPATLDDALSLVTRDLHRGAPQAQAAAKDLLRLVDALPPDDEALHAETARRIATRRASAEGREGIGAFLDKRPPAWTIPSA</sequence>
<comment type="caution">
    <text evidence="2">The sequence shown here is derived from an EMBL/GenBank/DDBJ whole genome shotgun (WGS) entry which is preliminary data.</text>
</comment>
<dbReference type="PANTHER" id="PTHR42964:SF1">
    <property type="entry name" value="POLYKETIDE BIOSYNTHESIS ENOYL-COA HYDRATASE PKSH-RELATED"/>
    <property type="match status" value="1"/>
</dbReference>
<dbReference type="Proteomes" id="UP000321567">
    <property type="component" value="Unassembled WGS sequence"/>
</dbReference>
<dbReference type="Gene3D" id="1.10.12.10">
    <property type="entry name" value="Lyase 2-enoyl-coa Hydratase, Chain A, domain 2"/>
    <property type="match status" value="1"/>
</dbReference>
<dbReference type="Pfam" id="PF00378">
    <property type="entry name" value="ECH_1"/>
    <property type="match status" value="1"/>
</dbReference>
<reference evidence="2 3" key="1">
    <citation type="submission" date="2019-07" db="EMBL/GenBank/DDBJ databases">
        <title>Whole genome shotgun sequence of Rhodospirillum oryzae NBRC 107573.</title>
        <authorList>
            <person name="Hosoyama A."/>
            <person name="Uohara A."/>
            <person name="Ohji S."/>
            <person name="Ichikawa N."/>
        </authorList>
    </citation>
    <scope>NUCLEOTIDE SEQUENCE [LARGE SCALE GENOMIC DNA]</scope>
    <source>
        <strain evidence="2 3">NBRC 107573</strain>
    </source>
</reference>
<dbReference type="RefSeq" id="WP_147163619.1">
    <property type="nucleotide sequence ID" value="NZ_BJZO01000041.1"/>
</dbReference>
<dbReference type="GO" id="GO:0008300">
    <property type="term" value="P:isoprenoid catabolic process"/>
    <property type="evidence" value="ECO:0007669"/>
    <property type="project" value="TreeGrafter"/>
</dbReference>
<gene>
    <name evidence="2" type="ORF">ROR02_17170</name>
</gene>
<dbReference type="AlphaFoldDB" id="A0A512H7Z9"/>
<evidence type="ECO:0000256" key="1">
    <source>
        <dbReference type="ARBA" id="ARBA00005254"/>
    </source>
</evidence>
<protein>
    <submittedName>
        <fullName evidence="2">Methylglutaconyl-CoA hydratase</fullName>
    </submittedName>
</protein>
<dbReference type="SUPFAM" id="SSF52096">
    <property type="entry name" value="ClpP/crotonase"/>
    <property type="match status" value="1"/>
</dbReference>